<keyword evidence="4" id="KW-0223">Dioxygenase</keyword>
<dbReference type="GO" id="GO:0051213">
    <property type="term" value="F:dioxygenase activity"/>
    <property type="evidence" value="ECO:0007669"/>
    <property type="project" value="UniProtKB-KW"/>
</dbReference>
<dbReference type="Proteomes" id="UP000447434">
    <property type="component" value="Chromosome 1"/>
</dbReference>
<comment type="caution">
    <text evidence="4">The sequence shown here is derived from an EMBL/GenBank/DDBJ whole genome shotgun (WGS) entry which is preliminary data.</text>
</comment>
<dbReference type="GO" id="GO:0046872">
    <property type="term" value="F:metal ion binding"/>
    <property type="evidence" value="ECO:0007669"/>
    <property type="project" value="UniProtKB-KW"/>
</dbReference>
<dbReference type="Gene3D" id="2.60.120.330">
    <property type="entry name" value="B-lactam Antibiotic, Isopenicillin N Synthase, Chain"/>
    <property type="match status" value="1"/>
</dbReference>
<proteinExistence type="predicted"/>
<accession>A0A6A4R527</accession>
<dbReference type="SUPFAM" id="SSF51197">
    <property type="entry name" value="Clavaminate synthase-like"/>
    <property type="match status" value="1"/>
</dbReference>
<gene>
    <name evidence="4" type="ORF">Lalb_Chr01g0010561</name>
</gene>
<sequence>MVYTFVSCLNMESFQVVNHGVSETVLNEALSVAFKFFDLPTKERMKFLSSDVHKPLRHGTRFKDDGDKIQFWRVFS</sequence>
<dbReference type="Pfam" id="PF14226">
    <property type="entry name" value="DIOX_N"/>
    <property type="match status" value="1"/>
</dbReference>
<dbReference type="InterPro" id="IPR027443">
    <property type="entry name" value="IPNS-like_sf"/>
</dbReference>
<keyword evidence="5" id="KW-1185">Reference proteome</keyword>
<evidence type="ECO:0000256" key="1">
    <source>
        <dbReference type="ARBA" id="ARBA00022723"/>
    </source>
</evidence>
<keyword evidence="2" id="KW-0408">Iron</keyword>
<dbReference type="InterPro" id="IPR026992">
    <property type="entry name" value="DIOX_N"/>
</dbReference>
<organism evidence="4 5">
    <name type="scientific">Lupinus albus</name>
    <name type="common">White lupine</name>
    <name type="synonym">Lupinus termis</name>
    <dbReference type="NCBI Taxonomy" id="3870"/>
    <lineage>
        <taxon>Eukaryota</taxon>
        <taxon>Viridiplantae</taxon>
        <taxon>Streptophyta</taxon>
        <taxon>Embryophyta</taxon>
        <taxon>Tracheophyta</taxon>
        <taxon>Spermatophyta</taxon>
        <taxon>Magnoliopsida</taxon>
        <taxon>eudicotyledons</taxon>
        <taxon>Gunneridae</taxon>
        <taxon>Pentapetalae</taxon>
        <taxon>rosids</taxon>
        <taxon>fabids</taxon>
        <taxon>Fabales</taxon>
        <taxon>Fabaceae</taxon>
        <taxon>Papilionoideae</taxon>
        <taxon>50 kb inversion clade</taxon>
        <taxon>genistoids sensu lato</taxon>
        <taxon>core genistoids</taxon>
        <taxon>Genisteae</taxon>
        <taxon>Lupinus</taxon>
    </lineage>
</organism>
<name>A0A6A4R527_LUPAL</name>
<dbReference type="AlphaFoldDB" id="A0A6A4R527"/>
<keyword evidence="4" id="KW-0560">Oxidoreductase</keyword>
<protein>
    <submittedName>
        <fullName evidence="4">Putative flavanone 3-dioxygenase</fullName>
    </submittedName>
</protein>
<keyword evidence="1" id="KW-0479">Metal-binding</keyword>
<evidence type="ECO:0000313" key="5">
    <source>
        <dbReference type="Proteomes" id="UP000447434"/>
    </source>
</evidence>
<dbReference type="OrthoDB" id="627829at2759"/>
<evidence type="ECO:0000256" key="2">
    <source>
        <dbReference type="ARBA" id="ARBA00023004"/>
    </source>
</evidence>
<feature type="domain" description="Non-haem dioxygenase N-terminal" evidence="3">
    <location>
        <begin position="8"/>
        <end position="72"/>
    </location>
</feature>
<evidence type="ECO:0000259" key="3">
    <source>
        <dbReference type="Pfam" id="PF14226"/>
    </source>
</evidence>
<reference evidence="5" key="1">
    <citation type="journal article" date="2020" name="Nat. Commun.">
        <title>Genome sequence of the cluster root forming white lupin.</title>
        <authorList>
            <person name="Hufnagel B."/>
            <person name="Marques A."/>
            <person name="Soriano A."/>
            <person name="Marques L."/>
            <person name="Divol F."/>
            <person name="Doumas P."/>
            <person name="Sallet E."/>
            <person name="Mancinotti D."/>
            <person name="Carrere S."/>
            <person name="Marande W."/>
            <person name="Arribat S."/>
            <person name="Keller J."/>
            <person name="Huneau C."/>
            <person name="Blein T."/>
            <person name="Aime D."/>
            <person name="Laguerre M."/>
            <person name="Taylor J."/>
            <person name="Schubert V."/>
            <person name="Nelson M."/>
            <person name="Geu-Flores F."/>
            <person name="Crespi M."/>
            <person name="Gallardo-Guerrero K."/>
            <person name="Delaux P.-M."/>
            <person name="Salse J."/>
            <person name="Berges H."/>
            <person name="Guyot R."/>
            <person name="Gouzy J."/>
            <person name="Peret B."/>
        </authorList>
    </citation>
    <scope>NUCLEOTIDE SEQUENCE [LARGE SCALE GENOMIC DNA]</scope>
    <source>
        <strain evidence="5">cv. Amiga</strain>
    </source>
</reference>
<dbReference type="EMBL" id="WOCE01000001">
    <property type="protein sequence ID" value="KAE9621159.1"/>
    <property type="molecule type" value="Genomic_DNA"/>
</dbReference>
<evidence type="ECO:0000313" key="4">
    <source>
        <dbReference type="EMBL" id="KAE9621159.1"/>
    </source>
</evidence>